<accession>A0A923KWG0</accession>
<dbReference type="Gene3D" id="3.40.630.30">
    <property type="match status" value="1"/>
</dbReference>
<protein>
    <submittedName>
        <fullName evidence="2">GNAT family N-acetyltransferase</fullName>
    </submittedName>
</protein>
<dbReference type="RefSeq" id="WP_186888213.1">
    <property type="nucleotide sequence ID" value="NZ_JACONZ010000003.1"/>
</dbReference>
<comment type="caution">
    <text evidence="2">The sequence shown here is derived from an EMBL/GenBank/DDBJ whole genome shotgun (WGS) entry which is preliminary data.</text>
</comment>
<dbReference type="InterPro" id="IPR016181">
    <property type="entry name" value="Acyl_CoA_acyltransferase"/>
</dbReference>
<dbReference type="InterPro" id="IPR025685">
    <property type="entry name" value="YoaP-like_dom"/>
</dbReference>
<evidence type="ECO:0000313" key="3">
    <source>
        <dbReference type="Proteomes" id="UP000659630"/>
    </source>
</evidence>
<dbReference type="SUPFAM" id="SSF55729">
    <property type="entry name" value="Acyl-CoA N-acyltransferases (Nat)"/>
    <property type="match status" value="1"/>
</dbReference>
<dbReference type="CDD" id="cd04301">
    <property type="entry name" value="NAT_SF"/>
    <property type="match status" value="1"/>
</dbReference>
<reference evidence="2" key="1">
    <citation type="submission" date="2020-08" db="EMBL/GenBank/DDBJ databases">
        <title>Genome public.</title>
        <authorList>
            <person name="Liu C."/>
            <person name="Sun Q."/>
        </authorList>
    </citation>
    <scope>NUCLEOTIDE SEQUENCE</scope>
    <source>
        <strain evidence="2">BX8</strain>
    </source>
</reference>
<dbReference type="Proteomes" id="UP000659630">
    <property type="component" value="Unassembled WGS sequence"/>
</dbReference>
<proteinExistence type="predicted"/>
<evidence type="ECO:0000313" key="2">
    <source>
        <dbReference type="EMBL" id="MBC5581856.1"/>
    </source>
</evidence>
<evidence type="ECO:0000259" key="1">
    <source>
        <dbReference type="Pfam" id="PF14268"/>
    </source>
</evidence>
<dbReference type="AlphaFoldDB" id="A0A923KWG0"/>
<organism evidence="2 3">
    <name type="scientific">Anaerofilum hominis</name>
    <dbReference type="NCBI Taxonomy" id="2763016"/>
    <lineage>
        <taxon>Bacteria</taxon>
        <taxon>Bacillati</taxon>
        <taxon>Bacillota</taxon>
        <taxon>Clostridia</taxon>
        <taxon>Eubacteriales</taxon>
        <taxon>Oscillospiraceae</taxon>
        <taxon>Anaerofilum</taxon>
    </lineage>
</organism>
<keyword evidence="3" id="KW-1185">Reference proteome</keyword>
<sequence>MELVRITADNLEKEHICCAIASARDPQVAAKKAWLAARLAEGLVFLKGNVRGKCFIEYLPAECAWAPVEAPGAAVIDCFWVSGQLQGQGNATLLLNACIDDCRAKGKTGLAVLSSPKKRPFLSDPDYLRRRGFTVADRAAPWFELLWLPLKPDAAPPRFSPSVRGPGPAAPGFVLYYSHQCPYTAKYVPVVRAVAEAAGVPFQEVQLKSAAEAQACPAPWPTYSLFYNGAFVTNEILSAKKMVQLIGELCG</sequence>
<dbReference type="EMBL" id="JACONZ010000003">
    <property type="protein sequence ID" value="MBC5581856.1"/>
    <property type="molecule type" value="Genomic_DNA"/>
</dbReference>
<name>A0A923KWG0_9FIRM</name>
<gene>
    <name evidence="2" type="ORF">H8S23_10080</name>
</gene>
<feature type="domain" description="YoaP-like" evidence="1">
    <location>
        <begin position="201"/>
        <end position="241"/>
    </location>
</feature>
<dbReference type="Pfam" id="PF14268">
    <property type="entry name" value="YoaP"/>
    <property type="match status" value="1"/>
</dbReference>